<reference evidence="6 7" key="2">
    <citation type="submission" date="2016-08" db="EMBL/GenBank/DDBJ databases">
        <title>Pervasive Adenine N6-methylation of Active Genes in Fungi.</title>
        <authorList>
            <consortium name="DOE Joint Genome Institute"/>
            <person name="Mondo S.J."/>
            <person name="Dannebaum R.O."/>
            <person name="Kuo R.C."/>
            <person name="Labutti K."/>
            <person name="Haridas S."/>
            <person name="Kuo A."/>
            <person name="Salamov A."/>
            <person name="Ahrendt S.R."/>
            <person name="Lipzen A."/>
            <person name="Sullivan W."/>
            <person name="Andreopoulos W.B."/>
            <person name="Clum A."/>
            <person name="Lindquist E."/>
            <person name="Daum C."/>
            <person name="Ramamoorthy G.K."/>
            <person name="Gryganskyi A."/>
            <person name="Culley D."/>
            <person name="Magnuson J.K."/>
            <person name="James T.Y."/>
            <person name="O'Malley M.A."/>
            <person name="Stajich J.E."/>
            <person name="Spatafora J.W."/>
            <person name="Visel A."/>
            <person name="Grigoriev I.V."/>
        </authorList>
    </citation>
    <scope>NUCLEOTIDE SEQUENCE [LARGE SCALE GENOMIC DNA]</scope>
    <source>
        <strain evidence="7">finn</strain>
    </source>
</reference>
<keyword evidence="7" id="KW-1185">Reference proteome</keyword>
<name>A0A1Y1V6Y6_9FUNG</name>
<dbReference type="SUPFAM" id="SSF103473">
    <property type="entry name" value="MFS general substrate transporter"/>
    <property type="match status" value="1"/>
</dbReference>
<dbReference type="STRING" id="1754191.A0A1Y1V6Y6"/>
<evidence type="ECO:0000256" key="1">
    <source>
        <dbReference type="ARBA" id="ARBA00004370"/>
    </source>
</evidence>
<keyword evidence="3 5" id="KW-1133">Transmembrane helix</keyword>
<gene>
    <name evidence="6" type="ORF">BCR36DRAFT_370952</name>
</gene>
<feature type="transmembrane region" description="Helical" evidence="5">
    <location>
        <begin position="83"/>
        <end position="104"/>
    </location>
</feature>
<keyword evidence="2 5" id="KW-0812">Transmembrane</keyword>
<evidence type="ECO:0000256" key="4">
    <source>
        <dbReference type="ARBA" id="ARBA00023136"/>
    </source>
</evidence>
<dbReference type="Gene3D" id="1.20.1250.20">
    <property type="entry name" value="MFS general substrate transporter like domains"/>
    <property type="match status" value="1"/>
</dbReference>
<accession>A0A1Y1V6Y6</accession>
<evidence type="ECO:0000313" key="6">
    <source>
        <dbReference type="EMBL" id="ORX48886.1"/>
    </source>
</evidence>
<evidence type="ECO:0000313" key="7">
    <source>
        <dbReference type="Proteomes" id="UP000193719"/>
    </source>
</evidence>
<feature type="transmembrane region" description="Helical" evidence="5">
    <location>
        <begin position="49"/>
        <end position="71"/>
    </location>
</feature>
<organism evidence="6 7">
    <name type="scientific">Piromyces finnis</name>
    <dbReference type="NCBI Taxonomy" id="1754191"/>
    <lineage>
        <taxon>Eukaryota</taxon>
        <taxon>Fungi</taxon>
        <taxon>Fungi incertae sedis</taxon>
        <taxon>Chytridiomycota</taxon>
        <taxon>Chytridiomycota incertae sedis</taxon>
        <taxon>Neocallimastigomycetes</taxon>
        <taxon>Neocallimastigales</taxon>
        <taxon>Neocallimastigaceae</taxon>
        <taxon>Piromyces</taxon>
    </lineage>
</organism>
<comment type="caution">
    <text evidence="6">The sequence shown here is derived from an EMBL/GenBank/DDBJ whole genome shotgun (WGS) entry which is preliminary data.</text>
</comment>
<evidence type="ECO:0008006" key="8">
    <source>
        <dbReference type="Google" id="ProtNLM"/>
    </source>
</evidence>
<dbReference type="Proteomes" id="UP000193719">
    <property type="component" value="Unassembled WGS sequence"/>
</dbReference>
<dbReference type="InterPro" id="IPR005828">
    <property type="entry name" value="MFS_sugar_transport-like"/>
</dbReference>
<dbReference type="Pfam" id="PF00083">
    <property type="entry name" value="Sugar_tr"/>
    <property type="match status" value="1"/>
</dbReference>
<reference evidence="6 7" key="1">
    <citation type="submission" date="2016-08" db="EMBL/GenBank/DDBJ databases">
        <title>Genomes of anaerobic fungi encode conserved fungal cellulosomes for biomass hydrolysis.</title>
        <authorList>
            <consortium name="DOE Joint Genome Institute"/>
            <person name="Haitjema C.H."/>
            <person name="Gilmore S.P."/>
            <person name="Henske J.K."/>
            <person name="Solomon K.V."/>
            <person name="De Groot R."/>
            <person name="Kuo A."/>
            <person name="Mondo S.J."/>
            <person name="Salamov A.A."/>
            <person name="Labutti K."/>
            <person name="Zhao Z."/>
            <person name="Chiniquy J."/>
            <person name="Barry K."/>
            <person name="Brewer H.M."/>
            <person name="Purvine S.O."/>
            <person name="Wright A.T."/>
            <person name="Boxma B."/>
            <person name="Van Alen T."/>
            <person name="Hackstein J.H."/>
            <person name="Baker S.E."/>
            <person name="Grigoriev I.V."/>
            <person name="O'Malley M.A."/>
        </authorList>
    </citation>
    <scope>NUCLEOTIDE SEQUENCE [LARGE SCALE GENOMIC DNA]</scope>
    <source>
        <strain evidence="7">finn</strain>
    </source>
</reference>
<evidence type="ECO:0000256" key="5">
    <source>
        <dbReference type="SAM" id="Phobius"/>
    </source>
</evidence>
<dbReference type="InterPro" id="IPR036259">
    <property type="entry name" value="MFS_trans_sf"/>
</dbReference>
<dbReference type="EMBL" id="MCFH01000025">
    <property type="protein sequence ID" value="ORX48886.1"/>
    <property type="molecule type" value="Genomic_DNA"/>
</dbReference>
<dbReference type="AlphaFoldDB" id="A0A1Y1V6Y6"/>
<dbReference type="GO" id="GO:0022857">
    <property type="term" value="F:transmembrane transporter activity"/>
    <property type="evidence" value="ECO:0007669"/>
    <property type="project" value="InterPro"/>
</dbReference>
<evidence type="ECO:0000256" key="2">
    <source>
        <dbReference type="ARBA" id="ARBA00022692"/>
    </source>
</evidence>
<proteinExistence type="predicted"/>
<dbReference type="GO" id="GO:0016020">
    <property type="term" value="C:membrane"/>
    <property type="evidence" value="ECO:0007669"/>
    <property type="project" value="UniProtKB-SubCell"/>
</dbReference>
<dbReference type="OrthoDB" id="8120565at2759"/>
<comment type="subcellular location">
    <subcellularLocation>
        <location evidence="1">Membrane</location>
    </subcellularLocation>
</comment>
<sequence>MNVVLVMDSFRIFFRFHEWKGKAIDEVGESTDDASKAMYRDLEEKGNKAFLEGVITSSFVLGALCGALMATYLGEKFGRQRTIMVWCLYLHLWCYYSRFFYPFLCYDCHWSSYHWSFYWL</sequence>
<protein>
    <recommendedName>
        <fullName evidence="8">Major facilitator superfamily (MFS) profile domain-containing protein</fullName>
    </recommendedName>
</protein>
<keyword evidence="4 5" id="KW-0472">Membrane</keyword>
<evidence type="ECO:0000256" key="3">
    <source>
        <dbReference type="ARBA" id="ARBA00022989"/>
    </source>
</evidence>